<dbReference type="Pfam" id="PF02775">
    <property type="entry name" value="TPP_enzyme_C"/>
    <property type="match status" value="1"/>
</dbReference>
<evidence type="ECO:0000259" key="6">
    <source>
        <dbReference type="Pfam" id="PF02775"/>
    </source>
</evidence>
<sequence>MKKTTFEGATMTVADVLVAELAAWGITLYFGIPGASALPLVDAVRKNENARYIVVRHEQTAALAASAYNKFTGKIAVCLTIAGPGATNLATGLYDAKEDHASVLALSGQVKTQYAGPGGIQEIDQDAFFRPIAVFNNTVADPTTAVKLLTRALRYAVVARGVAQLSLPNDVQREPLELAYCERETCLPEARVAPTDEAVGAAAAAIDGAARPVILAGFGAMSAAGAVFDLAEVIQAPIVTTFRAKGILPDDNGWIAGVHGPLGTPHARALVAASDLVIACGASFSDLTGIPPEKRAVQVDIDPLQLGKHPLAAGVWGDCTIALPRIRERVRPREDPAVRQWLAEQKQAWSDRLDREADPEAVPIRPPYIMKVLSETLPEDAVVSLDVGENQWWFGRNFRMKRQRFAMSGYLGTMGFGLPGALAAKLAYPDATVVCITGDGGFSMVMADFATAVRYDLPIVVAVLNNHELAMIREEQREADYPPYGTDLTNPDFAAYAEACGGAGIRVTRPQELRDAVLAALQMNKPALIDIETDPKRFE</sequence>
<keyword evidence="4" id="KW-1133">Transmembrane helix</keyword>
<dbReference type="InterPro" id="IPR047210">
    <property type="entry name" value="TPP_PYR_POXB-like"/>
</dbReference>
<dbReference type="Pfam" id="PF00205">
    <property type="entry name" value="TPP_enzyme_M"/>
    <property type="match status" value="1"/>
</dbReference>
<reference evidence="8 9" key="1">
    <citation type="submission" date="2023-10" db="EMBL/GenBank/DDBJ databases">
        <title>The complete genome sequence of Methanoculleus palmolei DSM 4273.</title>
        <authorList>
            <person name="Lai S.-J."/>
            <person name="You Y.-T."/>
            <person name="Chen S.-C."/>
        </authorList>
    </citation>
    <scope>NUCLEOTIDE SEQUENCE [LARGE SCALE GENOMIC DNA]</scope>
    <source>
        <strain evidence="8 9">DSM 4273</strain>
    </source>
</reference>
<evidence type="ECO:0000256" key="4">
    <source>
        <dbReference type="SAM" id="Phobius"/>
    </source>
</evidence>
<keyword evidence="2 3" id="KW-0786">Thiamine pyrophosphate</keyword>
<dbReference type="CDD" id="cd07039">
    <property type="entry name" value="TPP_PYR_POX"/>
    <property type="match status" value="1"/>
</dbReference>
<dbReference type="GO" id="GO:0044272">
    <property type="term" value="P:sulfur compound biosynthetic process"/>
    <property type="evidence" value="ECO:0007669"/>
    <property type="project" value="UniProtKB-ARBA"/>
</dbReference>
<dbReference type="Proteomes" id="UP001626603">
    <property type="component" value="Chromosome"/>
</dbReference>
<dbReference type="InterPro" id="IPR012000">
    <property type="entry name" value="Thiamin_PyroP_enz_cen_dom"/>
</dbReference>
<dbReference type="Pfam" id="PF02776">
    <property type="entry name" value="TPP_enzyme_N"/>
    <property type="match status" value="1"/>
</dbReference>
<dbReference type="SUPFAM" id="SSF52467">
    <property type="entry name" value="DHS-like NAD/FAD-binding domain"/>
    <property type="match status" value="1"/>
</dbReference>
<dbReference type="InterPro" id="IPR012001">
    <property type="entry name" value="Thiamin_PyroP_enz_TPP-bd_dom"/>
</dbReference>
<evidence type="ECO:0000256" key="2">
    <source>
        <dbReference type="ARBA" id="ARBA00023052"/>
    </source>
</evidence>
<accession>A0ABD8A9X5</accession>
<dbReference type="InterPro" id="IPR000399">
    <property type="entry name" value="TPP-bd_CS"/>
</dbReference>
<dbReference type="InterPro" id="IPR029061">
    <property type="entry name" value="THDP-binding"/>
</dbReference>
<dbReference type="PROSITE" id="PS00187">
    <property type="entry name" value="TPP_ENZYMES"/>
    <property type="match status" value="1"/>
</dbReference>
<dbReference type="InterPro" id="IPR047212">
    <property type="entry name" value="TPP_POXB-like"/>
</dbReference>
<dbReference type="InterPro" id="IPR029035">
    <property type="entry name" value="DHS-like_NAD/FAD-binding_dom"/>
</dbReference>
<dbReference type="Gene3D" id="3.40.50.1220">
    <property type="entry name" value="TPP-binding domain"/>
    <property type="match status" value="1"/>
</dbReference>
<keyword evidence="4" id="KW-0812">Transmembrane</keyword>
<feature type="domain" description="Thiamine pyrophosphate enzyme TPP-binding" evidence="6">
    <location>
        <begin position="386"/>
        <end position="531"/>
    </location>
</feature>
<keyword evidence="9" id="KW-1185">Reference proteome</keyword>
<evidence type="ECO:0000313" key="8">
    <source>
        <dbReference type="EMBL" id="WOX55832.1"/>
    </source>
</evidence>
<dbReference type="PANTHER" id="PTHR42981">
    <property type="entry name" value="PYRUVATE DEHYDROGENASE [UBIQUINONE]"/>
    <property type="match status" value="1"/>
</dbReference>
<feature type="transmembrane region" description="Helical" evidence="4">
    <location>
        <begin position="21"/>
        <end position="41"/>
    </location>
</feature>
<dbReference type="InterPro" id="IPR047211">
    <property type="entry name" value="POXB-like"/>
</dbReference>
<dbReference type="Gene3D" id="3.40.50.970">
    <property type="match status" value="2"/>
</dbReference>
<dbReference type="SUPFAM" id="SSF52518">
    <property type="entry name" value="Thiamin diphosphate-binding fold (THDP-binding)"/>
    <property type="match status" value="2"/>
</dbReference>
<gene>
    <name evidence="8" type="ORF">R6Y95_00505</name>
</gene>
<evidence type="ECO:0000256" key="3">
    <source>
        <dbReference type="RuleBase" id="RU362132"/>
    </source>
</evidence>
<organism evidence="8 9">
    <name type="scientific">Methanoculleus palmolei</name>
    <dbReference type="NCBI Taxonomy" id="72612"/>
    <lineage>
        <taxon>Archaea</taxon>
        <taxon>Methanobacteriati</taxon>
        <taxon>Methanobacteriota</taxon>
        <taxon>Stenosarchaea group</taxon>
        <taxon>Methanomicrobia</taxon>
        <taxon>Methanomicrobiales</taxon>
        <taxon>Methanomicrobiaceae</taxon>
        <taxon>Methanoculleus</taxon>
    </lineage>
</organism>
<dbReference type="InterPro" id="IPR011766">
    <property type="entry name" value="TPP_enzyme_TPP-bd"/>
</dbReference>
<dbReference type="GO" id="GO:0006082">
    <property type="term" value="P:organic acid metabolic process"/>
    <property type="evidence" value="ECO:0007669"/>
    <property type="project" value="UniProtKB-ARBA"/>
</dbReference>
<evidence type="ECO:0000256" key="1">
    <source>
        <dbReference type="ARBA" id="ARBA00007812"/>
    </source>
</evidence>
<dbReference type="EMBL" id="CP137641">
    <property type="protein sequence ID" value="WOX55832.1"/>
    <property type="molecule type" value="Genomic_DNA"/>
</dbReference>
<dbReference type="AlphaFoldDB" id="A0ABD8A9X5"/>
<evidence type="ECO:0000313" key="9">
    <source>
        <dbReference type="Proteomes" id="UP001626603"/>
    </source>
</evidence>
<dbReference type="PANTHER" id="PTHR42981:SF2">
    <property type="entry name" value="PYRUVATE DEHYDROGENASE [UBIQUINONE]"/>
    <property type="match status" value="1"/>
</dbReference>
<evidence type="ECO:0000259" key="7">
    <source>
        <dbReference type="Pfam" id="PF02776"/>
    </source>
</evidence>
<dbReference type="CDD" id="cd02014">
    <property type="entry name" value="TPP_POX"/>
    <property type="match status" value="1"/>
</dbReference>
<protein>
    <submittedName>
        <fullName evidence="8">Thiamine pyrophosphate-binding protein</fullName>
    </submittedName>
</protein>
<proteinExistence type="inferred from homology"/>
<name>A0ABD8A9X5_9EURY</name>
<feature type="domain" description="Thiamine pyrophosphate enzyme central" evidence="5">
    <location>
        <begin position="201"/>
        <end position="324"/>
    </location>
</feature>
<evidence type="ECO:0000259" key="5">
    <source>
        <dbReference type="Pfam" id="PF00205"/>
    </source>
</evidence>
<comment type="similarity">
    <text evidence="1 3">Belongs to the TPP enzyme family.</text>
</comment>
<feature type="domain" description="Thiamine pyrophosphate enzyme N-terminal TPP-binding" evidence="7">
    <location>
        <begin position="11"/>
        <end position="126"/>
    </location>
</feature>
<keyword evidence="4" id="KW-0472">Membrane</keyword>